<gene>
    <name evidence="2" type="ORF">DPMN_163692</name>
</gene>
<reference evidence="2" key="2">
    <citation type="submission" date="2020-11" db="EMBL/GenBank/DDBJ databases">
        <authorList>
            <person name="McCartney M.A."/>
            <person name="Auch B."/>
            <person name="Kono T."/>
            <person name="Mallez S."/>
            <person name="Becker A."/>
            <person name="Gohl D.M."/>
            <person name="Silverstein K.A.T."/>
            <person name="Koren S."/>
            <person name="Bechman K.B."/>
            <person name="Herman A."/>
            <person name="Abrahante J.E."/>
            <person name="Garbe J."/>
        </authorList>
    </citation>
    <scope>NUCLEOTIDE SEQUENCE</scope>
    <source>
        <strain evidence="2">Duluth1</strain>
        <tissue evidence="2">Whole animal</tissue>
    </source>
</reference>
<protein>
    <recommendedName>
        <fullName evidence="1">Sulfotransferase domain-containing protein</fullName>
    </recommendedName>
</protein>
<feature type="domain" description="Sulfotransferase" evidence="1">
    <location>
        <begin position="6"/>
        <end position="69"/>
    </location>
</feature>
<dbReference type="Proteomes" id="UP000828390">
    <property type="component" value="Unassembled WGS sequence"/>
</dbReference>
<dbReference type="Gene3D" id="3.40.50.300">
    <property type="entry name" value="P-loop containing nucleotide triphosphate hydrolases"/>
    <property type="match status" value="1"/>
</dbReference>
<dbReference type="EMBL" id="JAIWYP010000008">
    <property type="protein sequence ID" value="KAH3785599.1"/>
    <property type="molecule type" value="Genomic_DNA"/>
</dbReference>
<dbReference type="GO" id="GO:0008146">
    <property type="term" value="F:sulfotransferase activity"/>
    <property type="evidence" value="ECO:0007669"/>
    <property type="project" value="InterPro"/>
</dbReference>
<evidence type="ECO:0000259" key="1">
    <source>
        <dbReference type="Pfam" id="PF00685"/>
    </source>
</evidence>
<name>A0A9D4IUN0_DREPO</name>
<dbReference type="Pfam" id="PF00685">
    <property type="entry name" value="Sulfotransfer_1"/>
    <property type="match status" value="1"/>
</dbReference>
<dbReference type="InterPro" id="IPR027417">
    <property type="entry name" value="P-loop_NTPase"/>
</dbReference>
<dbReference type="AlphaFoldDB" id="A0A9D4IUN0"/>
<evidence type="ECO:0000313" key="2">
    <source>
        <dbReference type="EMBL" id="KAH3785599.1"/>
    </source>
</evidence>
<keyword evidence="3" id="KW-1185">Reference proteome</keyword>
<accession>A0A9D4IUN0</accession>
<dbReference type="SUPFAM" id="SSF52540">
    <property type="entry name" value="P-loop containing nucleoside triphosphate hydrolases"/>
    <property type="match status" value="1"/>
</dbReference>
<reference evidence="2" key="1">
    <citation type="journal article" date="2019" name="bioRxiv">
        <title>The Genome of the Zebra Mussel, Dreissena polymorpha: A Resource for Invasive Species Research.</title>
        <authorList>
            <person name="McCartney M.A."/>
            <person name="Auch B."/>
            <person name="Kono T."/>
            <person name="Mallez S."/>
            <person name="Zhang Y."/>
            <person name="Obille A."/>
            <person name="Becker A."/>
            <person name="Abrahante J.E."/>
            <person name="Garbe J."/>
            <person name="Badalamenti J.P."/>
            <person name="Herman A."/>
            <person name="Mangelson H."/>
            <person name="Liachko I."/>
            <person name="Sullivan S."/>
            <person name="Sone E.D."/>
            <person name="Koren S."/>
            <person name="Silverstein K.A.T."/>
            <person name="Beckman K.B."/>
            <person name="Gohl D.M."/>
        </authorList>
    </citation>
    <scope>NUCLEOTIDE SEQUENCE</scope>
    <source>
        <strain evidence="2">Duluth1</strain>
        <tissue evidence="2">Whole animal</tissue>
    </source>
</reference>
<dbReference type="InterPro" id="IPR000863">
    <property type="entry name" value="Sulfotransferase_dom"/>
</dbReference>
<proteinExistence type="predicted"/>
<sequence length="89" mass="10156">MYISFQDLPEAIRQIASHLDVKVTEKDVATLTEHCSFSNMKQNPSTNASWIGENSYVDKQFGGHIRKGKLTIYQICYKMAVLFSFMSES</sequence>
<comment type="caution">
    <text evidence="2">The sequence shown here is derived from an EMBL/GenBank/DDBJ whole genome shotgun (WGS) entry which is preliminary data.</text>
</comment>
<evidence type="ECO:0000313" key="3">
    <source>
        <dbReference type="Proteomes" id="UP000828390"/>
    </source>
</evidence>
<organism evidence="2 3">
    <name type="scientific">Dreissena polymorpha</name>
    <name type="common">Zebra mussel</name>
    <name type="synonym">Mytilus polymorpha</name>
    <dbReference type="NCBI Taxonomy" id="45954"/>
    <lineage>
        <taxon>Eukaryota</taxon>
        <taxon>Metazoa</taxon>
        <taxon>Spiralia</taxon>
        <taxon>Lophotrochozoa</taxon>
        <taxon>Mollusca</taxon>
        <taxon>Bivalvia</taxon>
        <taxon>Autobranchia</taxon>
        <taxon>Heteroconchia</taxon>
        <taxon>Euheterodonta</taxon>
        <taxon>Imparidentia</taxon>
        <taxon>Neoheterodontei</taxon>
        <taxon>Myida</taxon>
        <taxon>Dreissenoidea</taxon>
        <taxon>Dreissenidae</taxon>
        <taxon>Dreissena</taxon>
    </lineage>
</organism>